<comment type="caution">
    <text evidence="2">The sequence shown here is derived from an EMBL/GenBank/DDBJ whole genome shotgun (WGS) entry which is preliminary data.</text>
</comment>
<evidence type="ECO:0000313" key="3">
    <source>
        <dbReference type="Proteomes" id="UP000270649"/>
    </source>
</evidence>
<dbReference type="Proteomes" id="UP000270649">
    <property type="component" value="Unassembled WGS sequence"/>
</dbReference>
<evidence type="ECO:0000313" key="4">
    <source>
        <dbReference type="Proteomes" id="UP001518680"/>
    </source>
</evidence>
<dbReference type="EMBL" id="JAACBX020000002">
    <property type="protein sequence ID" value="MBM0244916.1"/>
    <property type="molecule type" value="Genomic_DNA"/>
</dbReference>
<dbReference type="Proteomes" id="UP001518680">
    <property type="component" value="Unassembled WGS sequence"/>
</dbReference>
<evidence type="ECO:0000313" key="2">
    <source>
        <dbReference type="EMBL" id="RMB58704.1"/>
    </source>
</evidence>
<accession>A0A3M0G1B9</accession>
<reference evidence="2 3" key="1">
    <citation type="submission" date="2018-10" db="EMBL/GenBank/DDBJ databases">
        <title>Corynebacterium macginleyi genome sequencing and assembly of the type strain and two clinical samples.</title>
        <authorList>
            <person name="Bernier A.-M."/>
            <person name="Bernard K."/>
        </authorList>
    </citation>
    <scope>NUCLEOTIDE SEQUENCE [LARGE SCALE GENOMIC DNA]</scope>
    <source>
        <strain evidence="2 3">NML 120205</strain>
    </source>
</reference>
<sequence>MGRYCFTSAIEQGPNTVSNARNSWHLSGRTGYIAAATAALIGLTSPLVAPAQAFAPDLSSLAQQYMPASPLDELGRPTPETQDRVRAFAAQPWIPEDARNAILSSLTFLAGTGDGNGGVALPQGDNPYFRQFYWPTVSARCIGGTDAATGSAIAVPGPTQIPAPGAGEGETAFLFTALGTPPAAPDQGGMHVQWFNINTLQTGITPLHNNGINQDGPTTLSGTGHTGKGLVIAILSGSVNTTEARCDFAPTVAFLDVK</sequence>
<organism evidence="2 3">
    <name type="scientific">Corynebacterium macginleyi</name>
    <dbReference type="NCBI Taxonomy" id="38290"/>
    <lineage>
        <taxon>Bacteria</taxon>
        <taxon>Bacillati</taxon>
        <taxon>Actinomycetota</taxon>
        <taxon>Actinomycetes</taxon>
        <taxon>Mycobacteriales</taxon>
        <taxon>Corynebacteriaceae</taxon>
        <taxon>Corynebacterium</taxon>
    </lineage>
</organism>
<name>A0A3M0G1B9_9CORY</name>
<reference evidence="1 4" key="2">
    <citation type="submission" date="2021-01" db="EMBL/GenBank/DDBJ databases">
        <title>Complete genome sequences of Corynebacterium macginleyi strains isolated from infectious keratitis.</title>
        <authorList>
            <person name="Sagerfors S."/>
            <person name="Poehlein A."/>
            <person name="Soderquist B."/>
            <person name="Bruggemann H."/>
        </authorList>
    </citation>
    <scope>NUCLEOTIDE SEQUENCE [LARGE SCALE GENOMIC DNA]</scope>
    <source>
        <strain evidence="1 4">12T220</strain>
    </source>
</reference>
<evidence type="ECO:0008006" key="5">
    <source>
        <dbReference type="Google" id="ProtNLM"/>
    </source>
</evidence>
<evidence type="ECO:0000313" key="1">
    <source>
        <dbReference type="EMBL" id="MBM0244916.1"/>
    </source>
</evidence>
<gene>
    <name evidence="2" type="ORF">D9543_08115</name>
    <name evidence="1" type="ORF">GWO63_011910</name>
</gene>
<keyword evidence="4" id="KW-1185">Reference proteome</keyword>
<dbReference type="EMBL" id="REGC01000010">
    <property type="protein sequence ID" value="RMB58704.1"/>
    <property type="molecule type" value="Genomic_DNA"/>
</dbReference>
<protein>
    <recommendedName>
        <fullName evidence="5">Secreted protein</fullName>
    </recommendedName>
</protein>
<proteinExistence type="predicted"/>
<dbReference type="AlphaFoldDB" id="A0A3M0G1B9"/>